<organism evidence="1">
    <name type="scientific">Sesamum radiatum</name>
    <name type="common">Black benniseed</name>
    <dbReference type="NCBI Taxonomy" id="300843"/>
    <lineage>
        <taxon>Eukaryota</taxon>
        <taxon>Viridiplantae</taxon>
        <taxon>Streptophyta</taxon>
        <taxon>Embryophyta</taxon>
        <taxon>Tracheophyta</taxon>
        <taxon>Spermatophyta</taxon>
        <taxon>Magnoliopsida</taxon>
        <taxon>eudicotyledons</taxon>
        <taxon>Gunneridae</taxon>
        <taxon>Pentapetalae</taxon>
        <taxon>asterids</taxon>
        <taxon>lamiids</taxon>
        <taxon>Lamiales</taxon>
        <taxon>Pedaliaceae</taxon>
        <taxon>Sesamum</taxon>
    </lineage>
</organism>
<reference evidence="1" key="2">
    <citation type="journal article" date="2024" name="Plant">
        <title>Genomic evolution and insights into agronomic trait innovations of Sesamum species.</title>
        <authorList>
            <person name="Miao H."/>
            <person name="Wang L."/>
            <person name="Qu L."/>
            <person name="Liu H."/>
            <person name="Sun Y."/>
            <person name="Le M."/>
            <person name="Wang Q."/>
            <person name="Wei S."/>
            <person name="Zheng Y."/>
            <person name="Lin W."/>
            <person name="Duan Y."/>
            <person name="Cao H."/>
            <person name="Xiong S."/>
            <person name="Wang X."/>
            <person name="Wei L."/>
            <person name="Li C."/>
            <person name="Ma Q."/>
            <person name="Ju M."/>
            <person name="Zhao R."/>
            <person name="Li G."/>
            <person name="Mu C."/>
            <person name="Tian Q."/>
            <person name="Mei H."/>
            <person name="Zhang T."/>
            <person name="Gao T."/>
            <person name="Zhang H."/>
        </authorList>
    </citation>
    <scope>NUCLEOTIDE SEQUENCE</scope>
    <source>
        <strain evidence="1">G02</strain>
    </source>
</reference>
<dbReference type="EMBL" id="JACGWJ010000027">
    <property type="protein sequence ID" value="KAL0308887.1"/>
    <property type="molecule type" value="Genomic_DNA"/>
</dbReference>
<accession>A0AAW2KSS0</accession>
<sequence length="84" mass="9781">MGSRPCLELVVVRWARTWWAWRMAQSCHEVEQLEGNSQPGSRHYLELVEGGAQLWGFWALQKTYLNLSQVKEVVVVVGMEIFKF</sequence>
<proteinExistence type="predicted"/>
<reference evidence="1" key="1">
    <citation type="submission" date="2020-06" db="EMBL/GenBank/DDBJ databases">
        <authorList>
            <person name="Li T."/>
            <person name="Hu X."/>
            <person name="Zhang T."/>
            <person name="Song X."/>
            <person name="Zhang H."/>
            <person name="Dai N."/>
            <person name="Sheng W."/>
            <person name="Hou X."/>
            <person name="Wei L."/>
        </authorList>
    </citation>
    <scope>NUCLEOTIDE SEQUENCE</scope>
    <source>
        <strain evidence="1">G02</strain>
        <tissue evidence="1">Leaf</tissue>
    </source>
</reference>
<dbReference type="AlphaFoldDB" id="A0AAW2KSS0"/>
<comment type="caution">
    <text evidence="1">The sequence shown here is derived from an EMBL/GenBank/DDBJ whole genome shotgun (WGS) entry which is preliminary data.</text>
</comment>
<protein>
    <recommendedName>
        <fullName evidence="2">Secreted protein</fullName>
    </recommendedName>
</protein>
<name>A0AAW2KSS0_SESRA</name>
<evidence type="ECO:0008006" key="2">
    <source>
        <dbReference type="Google" id="ProtNLM"/>
    </source>
</evidence>
<evidence type="ECO:0000313" key="1">
    <source>
        <dbReference type="EMBL" id="KAL0308887.1"/>
    </source>
</evidence>
<gene>
    <name evidence="1" type="ORF">Sradi_5831000</name>
</gene>